<sequence length="188" mass="20528">MTQPDATRATRRLGAVALALLVAGAALAGFVVHAQMPANAVSLPFEESARTPVRQVLPQGWAMFTRNPRERDVLAFVRGTDRRWRNGLRAPHSQPHNAFGFNRASRTQGVEIATMTTRLKAEQWQECRRDIPACLERAAPVPMDNPSPDPTLCGDVGLAGQVPVPWAWSGSDRAIDMPALVVRLVVTC</sequence>
<proteinExistence type="predicted"/>
<feature type="chain" id="PRO_5039303801" description="SdpA family antimicrobial peptide system protein" evidence="1">
    <location>
        <begin position="29"/>
        <end position="188"/>
    </location>
</feature>
<protein>
    <recommendedName>
        <fullName evidence="4">SdpA family antimicrobial peptide system protein</fullName>
    </recommendedName>
</protein>
<feature type="signal peptide" evidence="1">
    <location>
        <begin position="1"/>
        <end position="28"/>
    </location>
</feature>
<reference evidence="2" key="1">
    <citation type="journal article" date="2014" name="Int. J. Syst. Evol. Microbiol.">
        <title>Complete genome sequence of Corynebacterium casei LMG S-19264T (=DSM 44701T), isolated from a smear-ripened cheese.</title>
        <authorList>
            <consortium name="US DOE Joint Genome Institute (JGI-PGF)"/>
            <person name="Walter F."/>
            <person name="Albersmeier A."/>
            <person name="Kalinowski J."/>
            <person name="Ruckert C."/>
        </authorList>
    </citation>
    <scope>NUCLEOTIDE SEQUENCE</scope>
    <source>
        <strain evidence="2">CGMCC 4.7312</strain>
    </source>
</reference>
<evidence type="ECO:0000256" key="1">
    <source>
        <dbReference type="SAM" id="SignalP"/>
    </source>
</evidence>
<gene>
    <name evidence="2" type="primary">yitP</name>
    <name evidence="2" type="ORF">GCM10011608_45580</name>
</gene>
<dbReference type="RefSeq" id="WP_189047651.1">
    <property type="nucleotide sequence ID" value="NZ_BMNB01000025.1"/>
</dbReference>
<dbReference type="NCBIfam" id="TIGR04034">
    <property type="entry name" value="export_SdpA"/>
    <property type="match status" value="1"/>
</dbReference>
<dbReference type="InterPro" id="IPR023902">
    <property type="entry name" value="Sporulation_SdpA"/>
</dbReference>
<comment type="caution">
    <text evidence="2">The sequence shown here is derived from an EMBL/GenBank/DDBJ whole genome shotgun (WGS) entry which is preliminary data.</text>
</comment>
<keyword evidence="3" id="KW-1185">Reference proteome</keyword>
<dbReference type="Pfam" id="PF17418">
    <property type="entry name" value="SdpA"/>
    <property type="match status" value="1"/>
</dbReference>
<evidence type="ECO:0000313" key="3">
    <source>
        <dbReference type="Proteomes" id="UP000608890"/>
    </source>
</evidence>
<dbReference type="Proteomes" id="UP000608890">
    <property type="component" value="Unassembled WGS sequence"/>
</dbReference>
<dbReference type="AlphaFoldDB" id="A0A917U3F2"/>
<evidence type="ECO:0008006" key="4">
    <source>
        <dbReference type="Google" id="ProtNLM"/>
    </source>
</evidence>
<accession>A0A917U3F2</accession>
<dbReference type="EMBL" id="BMNB01000025">
    <property type="protein sequence ID" value="GGM55589.1"/>
    <property type="molecule type" value="Genomic_DNA"/>
</dbReference>
<keyword evidence="1" id="KW-0732">Signal</keyword>
<name>A0A917U3F2_9ACTN</name>
<organism evidence="2 3">
    <name type="scientific">Micromonospora sonchi</name>
    <dbReference type="NCBI Taxonomy" id="1763543"/>
    <lineage>
        <taxon>Bacteria</taxon>
        <taxon>Bacillati</taxon>
        <taxon>Actinomycetota</taxon>
        <taxon>Actinomycetes</taxon>
        <taxon>Micromonosporales</taxon>
        <taxon>Micromonosporaceae</taxon>
        <taxon>Micromonospora</taxon>
    </lineage>
</organism>
<evidence type="ECO:0000313" key="2">
    <source>
        <dbReference type="EMBL" id="GGM55589.1"/>
    </source>
</evidence>
<reference evidence="2" key="2">
    <citation type="submission" date="2020-09" db="EMBL/GenBank/DDBJ databases">
        <authorList>
            <person name="Sun Q."/>
            <person name="Zhou Y."/>
        </authorList>
    </citation>
    <scope>NUCLEOTIDE SEQUENCE</scope>
    <source>
        <strain evidence="2">CGMCC 4.7312</strain>
    </source>
</reference>